<reference evidence="1" key="2">
    <citation type="submission" date="2020-09" db="EMBL/GenBank/DDBJ databases">
        <authorList>
            <person name="Sun Q."/>
            <person name="Ohkuma M."/>
        </authorList>
    </citation>
    <scope>NUCLEOTIDE SEQUENCE</scope>
    <source>
        <strain evidence="1">JCM 4125</strain>
    </source>
</reference>
<comment type="caution">
    <text evidence="1">The sequence shown here is derived from an EMBL/GenBank/DDBJ whole genome shotgun (WGS) entry which is preliminary data.</text>
</comment>
<evidence type="ECO:0000313" key="1">
    <source>
        <dbReference type="EMBL" id="GGT74979.1"/>
    </source>
</evidence>
<organism evidence="1 2">
    <name type="scientific">Streptomyces phaeofaciens</name>
    <dbReference type="NCBI Taxonomy" id="68254"/>
    <lineage>
        <taxon>Bacteria</taxon>
        <taxon>Bacillati</taxon>
        <taxon>Actinomycetota</taxon>
        <taxon>Actinomycetes</taxon>
        <taxon>Kitasatosporales</taxon>
        <taxon>Streptomycetaceae</taxon>
        <taxon>Streptomyces</taxon>
    </lineage>
</organism>
<keyword evidence="2" id="KW-1185">Reference proteome</keyword>
<proteinExistence type="predicted"/>
<sequence length="163" mass="18834">MAVPPVIPIAYEPKHRTESIGRYADGQFLASVTYAFPEGFRPDEGWEEHKRLYTVLHTFDADGHYRDSDIWCAGTWAEQQRDPYGENSVLTRARVRLATLLRSLPRRSYTDIAIRPFRLTYEGVLFGLVIREDKDDDGEPESWAELYPDRLGFGEPWDGSYDT</sequence>
<reference evidence="1" key="1">
    <citation type="journal article" date="2014" name="Int. J. Syst. Evol. Microbiol.">
        <title>Complete genome sequence of Corynebacterium casei LMG S-19264T (=DSM 44701T), isolated from a smear-ripened cheese.</title>
        <authorList>
            <consortium name="US DOE Joint Genome Institute (JGI-PGF)"/>
            <person name="Walter F."/>
            <person name="Albersmeier A."/>
            <person name="Kalinowski J."/>
            <person name="Ruckert C."/>
        </authorList>
    </citation>
    <scope>NUCLEOTIDE SEQUENCE</scope>
    <source>
        <strain evidence="1">JCM 4125</strain>
    </source>
</reference>
<gene>
    <name evidence="1" type="ORF">GCM10010226_61290</name>
</gene>
<accession>A0A918LYB6</accession>
<evidence type="ECO:0000313" key="2">
    <source>
        <dbReference type="Proteomes" id="UP000646776"/>
    </source>
</evidence>
<protein>
    <recommendedName>
        <fullName evidence="3">Formate hydrogenlyase regulatory protein HycA</fullName>
    </recommendedName>
</protein>
<dbReference type="Proteomes" id="UP000646776">
    <property type="component" value="Unassembled WGS sequence"/>
</dbReference>
<dbReference type="EMBL" id="BMSA01000021">
    <property type="protein sequence ID" value="GGT74979.1"/>
    <property type="molecule type" value="Genomic_DNA"/>
</dbReference>
<dbReference type="AlphaFoldDB" id="A0A918LYB6"/>
<evidence type="ECO:0008006" key="3">
    <source>
        <dbReference type="Google" id="ProtNLM"/>
    </source>
</evidence>
<dbReference type="RefSeq" id="WP_189714995.1">
    <property type="nucleotide sequence ID" value="NZ_BMSA01000021.1"/>
</dbReference>
<name>A0A918LYB6_9ACTN</name>